<evidence type="ECO:0000313" key="1">
    <source>
        <dbReference type="EMBL" id="GAA2157119.1"/>
    </source>
</evidence>
<gene>
    <name evidence="1" type="ORF">GCM10009727_66730</name>
</gene>
<dbReference type="Gene3D" id="3.50.30.40">
    <property type="entry name" value="Ribonuclease E inhibitor RraA/RraA-like"/>
    <property type="match status" value="1"/>
</dbReference>
<dbReference type="SUPFAM" id="SSF89562">
    <property type="entry name" value="RraA-like"/>
    <property type="match status" value="1"/>
</dbReference>
<proteinExistence type="predicted"/>
<dbReference type="RefSeq" id="WP_344276464.1">
    <property type="nucleotide sequence ID" value="NZ_BAAAMR010000075.1"/>
</dbReference>
<dbReference type="Pfam" id="PF03737">
    <property type="entry name" value="RraA-like"/>
    <property type="match status" value="1"/>
</dbReference>
<accession>A0ABN3A9U9</accession>
<keyword evidence="2" id="KW-1185">Reference proteome</keyword>
<dbReference type="Proteomes" id="UP001501020">
    <property type="component" value="Unassembled WGS sequence"/>
</dbReference>
<organism evidence="1 2">
    <name type="scientific">Actinomadura napierensis</name>
    <dbReference type="NCBI Taxonomy" id="267854"/>
    <lineage>
        <taxon>Bacteria</taxon>
        <taxon>Bacillati</taxon>
        <taxon>Actinomycetota</taxon>
        <taxon>Actinomycetes</taxon>
        <taxon>Streptosporangiales</taxon>
        <taxon>Thermomonosporaceae</taxon>
        <taxon>Actinomadura</taxon>
    </lineage>
</organism>
<protein>
    <submittedName>
        <fullName evidence="1">RraA family protein</fullName>
    </submittedName>
</protein>
<name>A0ABN3A9U9_9ACTN</name>
<evidence type="ECO:0000313" key="2">
    <source>
        <dbReference type="Proteomes" id="UP001501020"/>
    </source>
</evidence>
<sequence length="231" mass="25967">MTTPDRQVFEQLRYYDTPTICNALELIDDSRRWYGFTKSDVTAINRTSAPAVGVAFTATMRSAYPAEFDREQLKRDRLSYYEYMYEVVAVPKICVMQDLDDSDAGKGPFWGEFNTRVHQAMGFTGVVTNGSIRDVDKLPRDILILGRGLRPSHAHVHIVSYGNQVNVFGMTASHGEIVHADVHGAVCFPSDMAVEVVEKAEAFVASERPIMEACKEGTLTLERLRSLYMSR</sequence>
<dbReference type="InterPro" id="IPR036704">
    <property type="entry name" value="RraA/RraA-like_sf"/>
</dbReference>
<reference evidence="1 2" key="1">
    <citation type="journal article" date="2019" name="Int. J. Syst. Evol. Microbiol.">
        <title>The Global Catalogue of Microorganisms (GCM) 10K type strain sequencing project: providing services to taxonomists for standard genome sequencing and annotation.</title>
        <authorList>
            <consortium name="The Broad Institute Genomics Platform"/>
            <consortium name="The Broad Institute Genome Sequencing Center for Infectious Disease"/>
            <person name="Wu L."/>
            <person name="Ma J."/>
        </authorList>
    </citation>
    <scope>NUCLEOTIDE SEQUENCE [LARGE SCALE GENOMIC DNA]</scope>
    <source>
        <strain evidence="1 2">JCM 13850</strain>
    </source>
</reference>
<dbReference type="EMBL" id="BAAAMR010000075">
    <property type="protein sequence ID" value="GAA2157119.1"/>
    <property type="molecule type" value="Genomic_DNA"/>
</dbReference>
<comment type="caution">
    <text evidence="1">The sequence shown here is derived from an EMBL/GenBank/DDBJ whole genome shotgun (WGS) entry which is preliminary data.</text>
</comment>
<dbReference type="InterPro" id="IPR005493">
    <property type="entry name" value="RraA/RraA-like"/>
</dbReference>